<dbReference type="EMBL" id="FTOG01000008">
    <property type="protein sequence ID" value="SIT02228.1"/>
    <property type="molecule type" value="Genomic_DNA"/>
</dbReference>
<reference evidence="2" key="1">
    <citation type="submission" date="2017-01" db="EMBL/GenBank/DDBJ databases">
        <authorList>
            <person name="Varghese N."/>
            <person name="Submissions S."/>
        </authorList>
    </citation>
    <scope>NUCLEOTIDE SEQUENCE [LARGE SCALE GENOMIC DNA]</scope>
    <source>
        <strain evidence="2">DSM 19945</strain>
    </source>
</reference>
<protein>
    <submittedName>
        <fullName evidence="1">Heme oxygenase</fullName>
    </submittedName>
</protein>
<accession>A0A1N7NVB3</accession>
<proteinExistence type="predicted"/>
<dbReference type="STRING" id="453582.SAMN05421580_108165"/>
<dbReference type="RefSeq" id="WP_076485450.1">
    <property type="nucleotide sequence ID" value="NZ_FTOG01000008.1"/>
</dbReference>
<dbReference type="InterPro" id="IPR016084">
    <property type="entry name" value="Haem_Oase-like_multi-hlx"/>
</dbReference>
<dbReference type="CDD" id="cd19166">
    <property type="entry name" value="HemeO-bac"/>
    <property type="match status" value="1"/>
</dbReference>
<keyword evidence="2" id="KW-1185">Reference proteome</keyword>
<sequence>MVDLSRVPEPAHVDHCMTVLKEATSAAHARIEAVSVMRDLTAPEVTHAQYTAVLGRLHAHFARYEPVIHAALAPHLPPQSLAERAALPALEADLADLGLDTATQTPAPPAPCPAHAAGWLYVHEGTGLGGLVILRGLRNSLGDELGTATRYFQRHGKATAMRWRETRALIAGLLPDEDRLALAVSGAEAAFAAMHLRLAPDTAQTRRPR</sequence>
<dbReference type="Pfam" id="PF01126">
    <property type="entry name" value="Heme_oxygenase"/>
    <property type="match status" value="1"/>
</dbReference>
<evidence type="ECO:0000313" key="2">
    <source>
        <dbReference type="Proteomes" id="UP000186221"/>
    </source>
</evidence>
<dbReference type="OrthoDB" id="9149607at2"/>
<organism evidence="1 2">
    <name type="scientific">Rhodobacter aestuarii</name>
    <dbReference type="NCBI Taxonomy" id="453582"/>
    <lineage>
        <taxon>Bacteria</taxon>
        <taxon>Pseudomonadati</taxon>
        <taxon>Pseudomonadota</taxon>
        <taxon>Alphaproteobacteria</taxon>
        <taxon>Rhodobacterales</taxon>
        <taxon>Rhodobacter group</taxon>
        <taxon>Rhodobacter</taxon>
    </lineage>
</organism>
<dbReference type="SUPFAM" id="SSF48613">
    <property type="entry name" value="Heme oxygenase-like"/>
    <property type="match status" value="1"/>
</dbReference>
<gene>
    <name evidence="1" type="ORF">SAMN05421580_108165</name>
</gene>
<name>A0A1N7NVB3_9RHOB</name>
<dbReference type="InterPro" id="IPR016053">
    <property type="entry name" value="Haem_Oase-like"/>
</dbReference>
<dbReference type="Proteomes" id="UP000186221">
    <property type="component" value="Unassembled WGS sequence"/>
</dbReference>
<dbReference type="GO" id="GO:0004392">
    <property type="term" value="F:heme oxygenase (decyclizing) activity"/>
    <property type="evidence" value="ECO:0007669"/>
    <property type="project" value="InterPro"/>
</dbReference>
<dbReference type="Gene3D" id="1.20.910.10">
    <property type="entry name" value="Heme oxygenase-like"/>
    <property type="match status" value="1"/>
</dbReference>
<dbReference type="AlphaFoldDB" id="A0A1N7NVB3"/>
<dbReference type="GO" id="GO:0006788">
    <property type="term" value="P:heme oxidation"/>
    <property type="evidence" value="ECO:0007669"/>
    <property type="project" value="InterPro"/>
</dbReference>
<evidence type="ECO:0000313" key="1">
    <source>
        <dbReference type="EMBL" id="SIT02228.1"/>
    </source>
</evidence>